<evidence type="ECO:0000313" key="8">
    <source>
        <dbReference type="WBParaSite" id="TTAC_0000947801-mRNA-1"/>
    </source>
</evidence>
<organism evidence="8">
    <name type="scientific">Hydatigena taeniaeformis</name>
    <name type="common">Feline tapeworm</name>
    <name type="synonym">Taenia taeniaeformis</name>
    <dbReference type="NCBI Taxonomy" id="6205"/>
    <lineage>
        <taxon>Eukaryota</taxon>
        <taxon>Metazoa</taxon>
        <taxon>Spiralia</taxon>
        <taxon>Lophotrochozoa</taxon>
        <taxon>Platyhelminthes</taxon>
        <taxon>Cestoda</taxon>
        <taxon>Eucestoda</taxon>
        <taxon>Cyclophyllidea</taxon>
        <taxon>Taeniidae</taxon>
        <taxon>Hydatigera</taxon>
    </lineage>
</organism>
<dbReference type="PANTHER" id="PTHR19211:SF117">
    <property type="entry name" value="ATP-BINDING CASSETTE SUB-FAMILY F MEMBER 3"/>
    <property type="match status" value="1"/>
</dbReference>
<dbReference type="Pfam" id="PF12848">
    <property type="entry name" value="ABC_tran_Xtn"/>
    <property type="match status" value="1"/>
</dbReference>
<evidence type="ECO:0000313" key="7">
    <source>
        <dbReference type="Proteomes" id="UP000274429"/>
    </source>
</evidence>
<dbReference type="AlphaFoldDB" id="A0A0R3X7F3"/>
<evidence type="ECO:0000259" key="5">
    <source>
        <dbReference type="Pfam" id="PF12848"/>
    </source>
</evidence>
<proteinExistence type="inferred from homology"/>
<dbReference type="InterPro" id="IPR027417">
    <property type="entry name" value="P-loop_NTPase"/>
</dbReference>
<protein>
    <submittedName>
        <fullName evidence="8">ABC_tran_Xtn domain-containing protein</fullName>
    </submittedName>
</protein>
<accession>A0A0R3X7F3</accession>
<keyword evidence="7" id="KW-1185">Reference proteome</keyword>
<dbReference type="WBParaSite" id="TTAC_0000947801-mRNA-1">
    <property type="protein sequence ID" value="TTAC_0000947801-mRNA-1"/>
    <property type="gene ID" value="TTAC_0000947801"/>
</dbReference>
<dbReference type="OrthoDB" id="2110130at2759"/>
<dbReference type="GO" id="GO:0005524">
    <property type="term" value="F:ATP binding"/>
    <property type="evidence" value="ECO:0007669"/>
    <property type="project" value="UniProtKB-KW"/>
</dbReference>
<reference evidence="8" key="1">
    <citation type="submission" date="2017-02" db="UniProtKB">
        <authorList>
            <consortium name="WormBaseParasite"/>
        </authorList>
    </citation>
    <scope>IDENTIFICATION</scope>
</reference>
<dbReference type="InterPro" id="IPR050611">
    <property type="entry name" value="ABCF"/>
</dbReference>
<evidence type="ECO:0000256" key="1">
    <source>
        <dbReference type="ARBA" id="ARBA00011054"/>
    </source>
</evidence>
<dbReference type="InterPro" id="IPR032781">
    <property type="entry name" value="ABC_tran_Xtn"/>
</dbReference>
<evidence type="ECO:0000256" key="3">
    <source>
        <dbReference type="ARBA" id="ARBA00022741"/>
    </source>
</evidence>
<evidence type="ECO:0000256" key="4">
    <source>
        <dbReference type="ARBA" id="ARBA00022840"/>
    </source>
</evidence>
<dbReference type="Gene3D" id="3.40.50.300">
    <property type="entry name" value="P-loop containing nucleotide triphosphate hydrolases"/>
    <property type="match status" value="1"/>
</dbReference>
<evidence type="ECO:0000313" key="6">
    <source>
        <dbReference type="EMBL" id="VDM34261.1"/>
    </source>
</evidence>
<comment type="similarity">
    <text evidence="1">Belongs to the ABC transporter superfamily. ABCF family. EF3 subfamily.</text>
</comment>
<reference evidence="6 7" key="2">
    <citation type="submission" date="2018-11" db="EMBL/GenBank/DDBJ databases">
        <authorList>
            <consortium name="Pathogen Informatics"/>
        </authorList>
    </citation>
    <scope>NUCLEOTIDE SEQUENCE [LARGE SCALE GENOMIC DNA]</scope>
</reference>
<gene>
    <name evidence="6" type="ORF">TTAC_LOCUS9463</name>
</gene>
<name>A0A0R3X7F3_HYDTA</name>
<feature type="domain" description="ABC-transporter extension" evidence="5">
    <location>
        <begin position="29"/>
        <end position="72"/>
    </location>
</feature>
<dbReference type="Proteomes" id="UP000274429">
    <property type="component" value="Unassembled WGS sequence"/>
</dbReference>
<dbReference type="STRING" id="6205.A0A0R3X7F3"/>
<keyword evidence="4" id="KW-0067">ATP-binding</keyword>
<keyword evidence="3" id="KW-0547">Nucleotide-binding</keyword>
<dbReference type="PANTHER" id="PTHR19211">
    <property type="entry name" value="ATP-BINDING TRANSPORT PROTEIN-RELATED"/>
    <property type="match status" value="1"/>
</dbReference>
<evidence type="ECO:0000256" key="2">
    <source>
        <dbReference type="ARBA" id="ARBA00022737"/>
    </source>
</evidence>
<dbReference type="EMBL" id="UYWX01020831">
    <property type="protein sequence ID" value="VDM34261.1"/>
    <property type="molecule type" value="Genomic_DNA"/>
</dbReference>
<keyword evidence="2" id="KW-0677">Repeat</keyword>
<sequence>MLSFETWKGIMVVVSHDQAFLNAIATDIIHLVANRLDAYRGDYDAFVKAREERLLNEEREYLAQKAERDHIQ</sequence>